<reference evidence="18" key="2">
    <citation type="submission" date="2025-08" db="UniProtKB">
        <authorList>
            <consortium name="Ensembl"/>
        </authorList>
    </citation>
    <scope>IDENTIFICATION</scope>
</reference>
<dbReference type="SUPFAM" id="SSF56112">
    <property type="entry name" value="Protein kinase-like (PK-like)"/>
    <property type="match status" value="2"/>
</dbReference>
<name>A0A674N0P2_TAKRU</name>
<dbReference type="InterPro" id="IPR008271">
    <property type="entry name" value="Ser/Thr_kinase_AS"/>
</dbReference>
<keyword evidence="6" id="KW-0808">Transferase</keyword>
<sequence>THHVKEGSEKADPRQFELRKVLGQGSFGKVFLVRKVTGPDAGQLYAMKVLKKATLKVRDRVRTKMERDILVEVNHPFIVKLHYAFQTEGKLYLILDFLRGGDLFTRLSKEVMFTEEDVKFYLAELALALDHLHGLGIIYRDLKPENILLDEEGHIKLTDFGLSKESVDHDNKAYSFCGTVEYMAPEVVNRRGHSHYADWWSYGVLMYEMLTGSLPFQGKDRKDTMTMILKAKLGMPQFLSTEAQSLLRNLFKRNPSNRLGAGPDGVEEIKRHQFFNTIDWNKLFRREIYPPFKPAAGRPDDTFYFDPEFTAKTPRDSPGVPPSANAHQLFRGFSFVAITEEDTEPAPNTIVQLHRSTSQFSDTYEIKEDIGVGSYSVCKRCLHKGTGMEYAVKVKTWHPHVMQSNRLKQACFQVYDDGRSVFLVTELMKGGELLDKILRQKFFSEREASAVLYTITKTVEYLHVQGVVHRDLKPSNILYVDESGNAESIRICDFGFSKQLRAENGLLMTPCYTANFVAPEVLKKQGYDAACDIWSLGVLLYTMLTGFTPFANGPEDTPEEILARIGSGKFSLTGGYWNSVSNEAKDLVSRMLHVDPHRRLTAAQVLRHPWVTHRDQLPKYTLNRQDAPHLVKGAMAATYSALNRNVPPVLEPVGCSTLAQRRGMKKITSTAL</sequence>
<dbReference type="GeneTree" id="ENSGT00940000159370"/>
<evidence type="ECO:0000256" key="10">
    <source>
        <dbReference type="ARBA" id="ARBA00022840"/>
    </source>
</evidence>
<feature type="domain" description="Protein kinase" evidence="16">
    <location>
        <begin position="16"/>
        <end position="275"/>
    </location>
</feature>
<evidence type="ECO:0000256" key="3">
    <source>
        <dbReference type="ARBA" id="ARBA00012513"/>
    </source>
</evidence>
<feature type="domain" description="Protein kinase" evidence="16">
    <location>
        <begin position="364"/>
        <end position="611"/>
    </location>
</feature>
<comment type="catalytic activity">
    <reaction evidence="12">
        <text>L-seryl-[protein] + ATP = O-phospho-L-seryl-[protein] + ADP + H(+)</text>
        <dbReference type="Rhea" id="RHEA:17989"/>
        <dbReference type="Rhea" id="RHEA-COMP:9863"/>
        <dbReference type="Rhea" id="RHEA-COMP:11604"/>
        <dbReference type="ChEBI" id="CHEBI:15378"/>
        <dbReference type="ChEBI" id="CHEBI:29999"/>
        <dbReference type="ChEBI" id="CHEBI:30616"/>
        <dbReference type="ChEBI" id="CHEBI:83421"/>
        <dbReference type="ChEBI" id="CHEBI:456216"/>
        <dbReference type="EC" id="2.7.11.1"/>
    </reaction>
</comment>
<dbReference type="InterPro" id="IPR016239">
    <property type="entry name" value="Ribosomal_S6_kinase_II"/>
</dbReference>
<dbReference type="Pfam" id="PF00069">
    <property type="entry name" value="Pkinase"/>
    <property type="match status" value="2"/>
</dbReference>
<dbReference type="SMART" id="SM00220">
    <property type="entry name" value="S_TKc"/>
    <property type="match status" value="2"/>
</dbReference>
<feature type="binding site" evidence="14 15">
    <location>
        <position position="393"/>
    </location>
    <ligand>
        <name>ATP</name>
        <dbReference type="ChEBI" id="CHEBI:30616"/>
    </ligand>
</feature>
<evidence type="ECO:0000313" key="19">
    <source>
        <dbReference type="Proteomes" id="UP000005226"/>
    </source>
</evidence>
<dbReference type="InterPro" id="IPR011009">
    <property type="entry name" value="Kinase-like_dom_sf"/>
</dbReference>
<dbReference type="InterPro" id="IPR000961">
    <property type="entry name" value="AGC-kinase_C"/>
</dbReference>
<feature type="binding site" evidence="14">
    <location>
        <begin position="22"/>
        <end position="30"/>
    </location>
    <ligand>
        <name>ATP</name>
        <dbReference type="ChEBI" id="CHEBI:30616"/>
    </ligand>
</feature>
<organism evidence="18 19">
    <name type="scientific">Takifugu rubripes</name>
    <name type="common">Japanese pufferfish</name>
    <name type="synonym">Fugu rubripes</name>
    <dbReference type="NCBI Taxonomy" id="31033"/>
    <lineage>
        <taxon>Eukaryota</taxon>
        <taxon>Metazoa</taxon>
        <taxon>Chordata</taxon>
        <taxon>Craniata</taxon>
        <taxon>Vertebrata</taxon>
        <taxon>Euteleostomi</taxon>
        <taxon>Actinopterygii</taxon>
        <taxon>Neopterygii</taxon>
        <taxon>Teleostei</taxon>
        <taxon>Neoteleostei</taxon>
        <taxon>Acanthomorphata</taxon>
        <taxon>Eupercaria</taxon>
        <taxon>Tetraodontiformes</taxon>
        <taxon>Tetradontoidea</taxon>
        <taxon>Tetraodontidae</taxon>
        <taxon>Takifugu</taxon>
    </lineage>
</organism>
<evidence type="ECO:0000256" key="15">
    <source>
        <dbReference type="PROSITE-ProRule" id="PRU10141"/>
    </source>
</evidence>
<evidence type="ECO:0000256" key="1">
    <source>
        <dbReference type="ARBA" id="ARBA00001946"/>
    </source>
</evidence>
<dbReference type="InterPro" id="IPR017892">
    <property type="entry name" value="Pkinase_C"/>
</dbReference>
<evidence type="ECO:0000256" key="13">
    <source>
        <dbReference type="PIRSR" id="PIRSR000606-50"/>
    </source>
</evidence>
<dbReference type="Gene3D" id="1.10.510.10">
    <property type="entry name" value="Transferase(Phosphotransferase) domain 1"/>
    <property type="match status" value="2"/>
</dbReference>
<dbReference type="PROSITE" id="PS00107">
    <property type="entry name" value="PROTEIN_KINASE_ATP"/>
    <property type="match status" value="2"/>
</dbReference>
<dbReference type="PROSITE" id="PS00108">
    <property type="entry name" value="PROTEIN_KINASE_ST"/>
    <property type="match status" value="2"/>
</dbReference>
<dbReference type="GO" id="GO:0004674">
    <property type="term" value="F:protein serine/threonine kinase activity"/>
    <property type="evidence" value="ECO:0007669"/>
    <property type="project" value="UniProtKB-KW"/>
</dbReference>
<reference evidence="18 19" key="1">
    <citation type="journal article" date="2011" name="Genome Biol. Evol.">
        <title>Integration of the genetic map and genome assembly of fugu facilitates insights into distinct features of genome evolution in teleosts and mammals.</title>
        <authorList>
            <person name="Kai W."/>
            <person name="Kikuchi K."/>
            <person name="Tohari S."/>
            <person name="Chew A.K."/>
            <person name="Tay A."/>
            <person name="Fujiwara A."/>
            <person name="Hosoya S."/>
            <person name="Suetake H."/>
            <person name="Naruse K."/>
            <person name="Brenner S."/>
            <person name="Suzuki Y."/>
            <person name="Venkatesh B."/>
        </authorList>
    </citation>
    <scope>NUCLEOTIDE SEQUENCE [LARGE SCALE GENOMIC DNA]</scope>
</reference>
<evidence type="ECO:0000256" key="7">
    <source>
        <dbReference type="ARBA" id="ARBA00022737"/>
    </source>
</evidence>
<feature type="active site" description="Proton acceptor" evidence="13">
    <location>
        <position position="471"/>
    </location>
</feature>
<feature type="binding site" evidence="14">
    <location>
        <begin position="370"/>
        <end position="378"/>
    </location>
    <ligand>
        <name>ATP</name>
        <dbReference type="ChEBI" id="CHEBI:30616"/>
    </ligand>
</feature>
<comment type="catalytic activity">
    <reaction evidence="11">
        <text>L-threonyl-[protein] + ATP = O-phospho-L-threonyl-[protein] + ADP + H(+)</text>
        <dbReference type="Rhea" id="RHEA:46608"/>
        <dbReference type="Rhea" id="RHEA-COMP:11060"/>
        <dbReference type="Rhea" id="RHEA-COMP:11605"/>
        <dbReference type="ChEBI" id="CHEBI:15378"/>
        <dbReference type="ChEBI" id="CHEBI:30013"/>
        <dbReference type="ChEBI" id="CHEBI:30616"/>
        <dbReference type="ChEBI" id="CHEBI:61977"/>
        <dbReference type="ChEBI" id="CHEBI:456216"/>
        <dbReference type="EC" id="2.7.11.1"/>
    </reaction>
</comment>
<dbReference type="PIRSF" id="PIRSF000606">
    <property type="entry name" value="Ribsml_S6_kin_2"/>
    <property type="match status" value="1"/>
</dbReference>
<dbReference type="Proteomes" id="UP000005226">
    <property type="component" value="Chromosome 10"/>
</dbReference>
<comment type="similarity">
    <text evidence="2">Belongs to the protein kinase superfamily. AGC Ser/Thr protein kinase family. S6 kinase subfamily.</text>
</comment>
<accession>A0A674N0P2</accession>
<protein>
    <recommendedName>
        <fullName evidence="3">non-specific serine/threonine protein kinase</fullName>
        <ecNumber evidence="3">2.7.11.1</ecNumber>
    </recommendedName>
</protein>
<keyword evidence="5" id="KW-0597">Phosphoprotein</keyword>
<comment type="cofactor">
    <cofactor evidence="1">
        <name>Mg(2+)</name>
        <dbReference type="ChEBI" id="CHEBI:18420"/>
    </cofactor>
</comment>
<feature type="domain" description="AGC-kinase C-terminal" evidence="17">
    <location>
        <begin position="276"/>
        <end position="345"/>
    </location>
</feature>
<dbReference type="CDD" id="cd05582">
    <property type="entry name" value="STKc_RSK_N"/>
    <property type="match status" value="1"/>
</dbReference>
<gene>
    <name evidence="18" type="primary">LOC101070821</name>
</gene>
<evidence type="ECO:0000259" key="16">
    <source>
        <dbReference type="PROSITE" id="PS50011"/>
    </source>
</evidence>
<keyword evidence="4" id="KW-0723">Serine/threonine-protein kinase</keyword>
<dbReference type="PROSITE" id="PS50011">
    <property type="entry name" value="PROTEIN_KINASE_DOM"/>
    <property type="match status" value="2"/>
</dbReference>
<evidence type="ECO:0000259" key="17">
    <source>
        <dbReference type="PROSITE" id="PS51285"/>
    </source>
</evidence>
<evidence type="ECO:0000256" key="2">
    <source>
        <dbReference type="ARBA" id="ARBA00009804"/>
    </source>
</evidence>
<dbReference type="Pfam" id="PF00433">
    <property type="entry name" value="Pkinase_C"/>
    <property type="match status" value="1"/>
</dbReference>
<dbReference type="EC" id="2.7.11.1" evidence="3"/>
<dbReference type="AlphaFoldDB" id="A0A674N0P2"/>
<keyword evidence="7" id="KW-0677">Repeat</keyword>
<dbReference type="GO" id="GO:0000287">
    <property type="term" value="F:magnesium ion binding"/>
    <property type="evidence" value="ECO:0007669"/>
    <property type="project" value="InterPro"/>
</dbReference>
<dbReference type="PROSITE" id="PS51285">
    <property type="entry name" value="AGC_KINASE_CTER"/>
    <property type="match status" value="1"/>
</dbReference>
<dbReference type="InterPro" id="IPR041906">
    <property type="entry name" value="RSK_N"/>
</dbReference>
<dbReference type="InterPro" id="IPR000719">
    <property type="entry name" value="Prot_kinase_dom"/>
</dbReference>
<evidence type="ECO:0000256" key="4">
    <source>
        <dbReference type="ARBA" id="ARBA00022527"/>
    </source>
</evidence>
<feature type="binding site" evidence="14 15">
    <location>
        <position position="48"/>
    </location>
    <ligand>
        <name>ATP</name>
        <dbReference type="ChEBI" id="CHEBI:30616"/>
    </ligand>
</feature>
<dbReference type="InterPro" id="IPR017441">
    <property type="entry name" value="Protein_kinase_ATP_BS"/>
</dbReference>
<evidence type="ECO:0000256" key="14">
    <source>
        <dbReference type="PIRSR" id="PIRSR000606-51"/>
    </source>
</evidence>
<evidence type="ECO:0000256" key="11">
    <source>
        <dbReference type="ARBA" id="ARBA00047899"/>
    </source>
</evidence>
<keyword evidence="10 14" id="KW-0067">ATP-binding</keyword>
<reference evidence="18" key="3">
    <citation type="submission" date="2025-09" db="UniProtKB">
        <authorList>
            <consortium name="Ensembl"/>
        </authorList>
    </citation>
    <scope>IDENTIFICATION</scope>
</reference>
<evidence type="ECO:0000256" key="5">
    <source>
        <dbReference type="ARBA" id="ARBA00022553"/>
    </source>
</evidence>
<dbReference type="GO" id="GO:0005524">
    <property type="term" value="F:ATP binding"/>
    <property type="evidence" value="ECO:0007669"/>
    <property type="project" value="UniProtKB-UniRule"/>
</dbReference>
<evidence type="ECO:0000313" key="18">
    <source>
        <dbReference type="Ensembl" id="ENSTRUP00000067130.1"/>
    </source>
</evidence>
<keyword evidence="8 14" id="KW-0547">Nucleotide-binding</keyword>
<evidence type="ECO:0000256" key="9">
    <source>
        <dbReference type="ARBA" id="ARBA00022777"/>
    </source>
</evidence>
<proteinExistence type="inferred from homology"/>
<feature type="active site" description="Proton acceptor" evidence="13">
    <location>
        <position position="141"/>
    </location>
</feature>
<evidence type="ECO:0000256" key="6">
    <source>
        <dbReference type="ARBA" id="ARBA00022679"/>
    </source>
</evidence>
<evidence type="ECO:0000256" key="12">
    <source>
        <dbReference type="ARBA" id="ARBA00048679"/>
    </source>
</evidence>
<keyword evidence="19" id="KW-1185">Reference proteome</keyword>
<keyword evidence="9" id="KW-0418">Kinase</keyword>
<dbReference type="FunFam" id="3.30.200.20:FF:000013">
    <property type="entry name" value="Ribosomal protein S6 kinase"/>
    <property type="match status" value="1"/>
</dbReference>
<dbReference type="GO" id="GO:0035556">
    <property type="term" value="P:intracellular signal transduction"/>
    <property type="evidence" value="ECO:0007669"/>
    <property type="project" value="InterPro"/>
</dbReference>
<dbReference type="SMART" id="SM00133">
    <property type="entry name" value="S_TK_X"/>
    <property type="match status" value="1"/>
</dbReference>
<dbReference type="Ensembl" id="ENSTRUT00000071517.1">
    <property type="protein sequence ID" value="ENSTRUP00000067130.1"/>
    <property type="gene ID" value="ENSTRUG00000005953.3"/>
</dbReference>
<dbReference type="FunFam" id="1.10.510.10:FF:000010">
    <property type="entry name" value="Ribosomal protein S6 kinase"/>
    <property type="match status" value="1"/>
</dbReference>
<dbReference type="Gene3D" id="3.30.200.20">
    <property type="entry name" value="Phosphorylase Kinase, domain 1"/>
    <property type="match status" value="2"/>
</dbReference>
<dbReference type="PANTHER" id="PTHR24351">
    <property type="entry name" value="RIBOSOMAL PROTEIN S6 KINASE"/>
    <property type="match status" value="1"/>
</dbReference>
<evidence type="ECO:0000256" key="8">
    <source>
        <dbReference type="ARBA" id="ARBA00022741"/>
    </source>
</evidence>
<dbReference type="FunFam" id="1.10.510.10:FF:000041">
    <property type="entry name" value="Ribosomal protein S6 kinase"/>
    <property type="match status" value="1"/>
</dbReference>